<dbReference type="AlphaFoldDB" id="A0A9D4E5S9"/>
<organism evidence="2 3">
    <name type="scientific">Dreissena polymorpha</name>
    <name type="common">Zebra mussel</name>
    <name type="synonym">Mytilus polymorpha</name>
    <dbReference type="NCBI Taxonomy" id="45954"/>
    <lineage>
        <taxon>Eukaryota</taxon>
        <taxon>Metazoa</taxon>
        <taxon>Spiralia</taxon>
        <taxon>Lophotrochozoa</taxon>
        <taxon>Mollusca</taxon>
        <taxon>Bivalvia</taxon>
        <taxon>Autobranchia</taxon>
        <taxon>Heteroconchia</taxon>
        <taxon>Euheterodonta</taxon>
        <taxon>Imparidentia</taxon>
        <taxon>Neoheterodontei</taxon>
        <taxon>Myida</taxon>
        <taxon>Dreissenoidea</taxon>
        <taxon>Dreissenidae</taxon>
        <taxon>Dreissena</taxon>
    </lineage>
</organism>
<evidence type="ECO:0000313" key="2">
    <source>
        <dbReference type="EMBL" id="KAH3774387.1"/>
    </source>
</evidence>
<proteinExistence type="predicted"/>
<sequence length="62" mass="6978">MLNLLTDGNVTRANFRKWLMLLGEFLSVPATFVPSEHIFSITGLLINKLRNRLASDLVDASF</sequence>
<protein>
    <recommendedName>
        <fullName evidence="1">HAT C-terminal dimerisation domain-containing protein</fullName>
    </recommendedName>
</protein>
<dbReference type="GO" id="GO:0046983">
    <property type="term" value="F:protein dimerization activity"/>
    <property type="evidence" value="ECO:0007669"/>
    <property type="project" value="InterPro"/>
</dbReference>
<feature type="domain" description="HAT C-terminal dimerisation" evidence="1">
    <location>
        <begin position="22"/>
        <end position="60"/>
    </location>
</feature>
<dbReference type="EMBL" id="JAIWYP010000009">
    <property type="protein sequence ID" value="KAH3774387.1"/>
    <property type="molecule type" value="Genomic_DNA"/>
</dbReference>
<evidence type="ECO:0000259" key="1">
    <source>
        <dbReference type="Pfam" id="PF05699"/>
    </source>
</evidence>
<dbReference type="InterPro" id="IPR012337">
    <property type="entry name" value="RNaseH-like_sf"/>
</dbReference>
<dbReference type="InterPro" id="IPR008906">
    <property type="entry name" value="HATC_C_dom"/>
</dbReference>
<comment type="caution">
    <text evidence="2">The sequence shown here is derived from an EMBL/GenBank/DDBJ whole genome shotgun (WGS) entry which is preliminary data.</text>
</comment>
<keyword evidence="3" id="KW-1185">Reference proteome</keyword>
<dbReference type="Pfam" id="PF05699">
    <property type="entry name" value="Dimer_Tnp_hAT"/>
    <property type="match status" value="1"/>
</dbReference>
<reference evidence="2" key="2">
    <citation type="submission" date="2020-11" db="EMBL/GenBank/DDBJ databases">
        <authorList>
            <person name="McCartney M.A."/>
            <person name="Auch B."/>
            <person name="Kono T."/>
            <person name="Mallez S."/>
            <person name="Becker A."/>
            <person name="Gohl D.M."/>
            <person name="Silverstein K.A.T."/>
            <person name="Koren S."/>
            <person name="Bechman K.B."/>
            <person name="Herman A."/>
            <person name="Abrahante J.E."/>
            <person name="Garbe J."/>
        </authorList>
    </citation>
    <scope>NUCLEOTIDE SEQUENCE</scope>
    <source>
        <strain evidence="2">Duluth1</strain>
        <tissue evidence="2">Whole animal</tissue>
    </source>
</reference>
<reference evidence="2" key="1">
    <citation type="journal article" date="2019" name="bioRxiv">
        <title>The Genome of the Zebra Mussel, Dreissena polymorpha: A Resource for Invasive Species Research.</title>
        <authorList>
            <person name="McCartney M.A."/>
            <person name="Auch B."/>
            <person name="Kono T."/>
            <person name="Mallez S."/>
            <person name="Zhang Y."/>
            <person name="Obille A."/>
            <person name="Becker A."/>
            <person name="Abrahante J.E."/>
            <person name="Garbe J."/>
            <person name="Badalamenti J.P."/>
            <person name="Herman A."/>
            <person name="Mangelson H."/>
            <person name="Liachko I."/>
            <person name="Sullivan S."/>
            <person name="Sone E.D."/>
            <person name="Koren S."/>
            <person name="Silverstein K.A.T."/>
            <person name="Beckman K.B."/>
            <person name="Gohl D.M."/>
        </authorList>
    </citation>
    <scope>NUCLEOTIDE SEQUENCE</scope>
    <source>
        <strain evidence="2">Duluth1</strain>
        <tissue evidence="2">Whole animal</tissue>
    </source>
</reference>
<accession>A0A9D4E5S9</accession>
<dbReference type="SUPFAM" id="SSF53098">
    <property type="entry name" value="Ribonuclease H-like"/>
    <property type="match status" value="1"/>
</dbReference>
<gene>
    <name evidence="2" type="ORF">DPMN_175769</name>
</gene>
<evidence type="ECO:0000313" key="3">
    <source>
        <dbReference type="Proteomes" id="UP000828390"/>
    </source>
</evidence>
<dbReference type="Proteomes" id="UP000828390">
    <property type="component" value="Unassembled WGS sequence"/>
</dbReference>
<name>A0A9D4E5S9_DREPO</name>